<feature type="compositionally biased region" description="Basic residues" evidence="1">
    <location>
        <begin position="473"/>
        <end position="484"/>
    </location>
</feature>
<organism evidence="2 3">
    <name type="scientific">Calocera cornea HHB12733</name>
    <dbReference type="NCBI Taxonomy" id="1353952"/>
    <lineage>
        <taxon>Eukaryota</taxon>
        <taxon>Fungi</taxon>
        <taxon>Dikarya</taxon>
        <taxon>Basidiomycota</taxon>
        <taxon>Agaricomycotina</taxon>
        <taxon>Dacrymycetes</taxon>
        <taxon>Dacrymycetales</taxon>
        <taxon>Dacrymycetaceae</taxon>
        <taxon>Calocera</taxon>
    </lineage>
</organism>
<keyword evidence="3" id="KW-1185">Reference proteome</keyword>
<evidence type="ECO:0000313" key="2">
    <source>
        <dbReference type="EMBL" id="KZT62392.1"/>
    </source>
</evidence>
<proteinExistence type="predicted"/>
<accession>A0A165JXA3</accession>
<feature type="compositionally biased region" description="Basic residues" evidence="1">
    <location>
        <begin position="285"/>
        <end position="298"/>
    </location>
</feature>
<evidence type="ECO:0000313" key="3">
    <source>
        <dbReference type="Proteomes" id="UP000076842"/>
    </source>
</evidence>
<feature type="compositionally biased region" description="Low complexity" evidence="1">
    <location>
        <begin position="682"/>
        <end position="699"/>
    </location>
</feature>
<feature type="region of interest" description="Disordered" evidence="1">
    <location>
        <begin position="102"/>
        <end position="129"/>
    </location>
</feature>
<dbReference type="AlphaFoldDB" id="A0A165JXA3"/>
<feature type="region of interest" description="Disordered" evidence="1">
    <location>
        <begin position="275"/>
        <end position="324"/>
    </location>
</feature>
<gene>
    <name evidence="2" type="ORF">CALCODRAFT_490219</name>
</gene>
<name>A0A165JXA3_9BASI</name>
<feature type="compositionally biased region" description="Gly residues" evidence="1">
    <location>
        <begin position="514"/>
        <end position="526"/>
    </location>
</feature>
<evidence type="ECO:0000256" key="1">
    <source>
        <dbReference type="SAM" id="MobiDB-lite"/>
    </source>
</evidence>
<dbReference type="OrthoDB" id="10595871at2759"/>
<feature type="compositionally biased region" description="Basic residues" evidence="1">
    <location>
        <begin position="729"/>
        <end position="744"/>
    </location>
</feature>
<dbReference type="EMBL" id="KV423917">
    <property type="protein sequence ID" value="KZT62392.1"/>
    <property type="molecule type" value="Genomic_DNA"/>
</dbReference>
<feature type="region of interest" description="Disordered" evidence="1">
    <location>
        <begin position="337"/>
        <end position="784"/>
    </location>
</feature>
<feature type="compositionally biased region" description="Basic and acidic residues" evidence="1">
    <location>
        <begin position="759"/>
        <end position="778"/>
    </location>
</feature>
<feature type="compositionally biased region" description="Basic and acidic residues" evidence="1">
    <location>
        <begin position="314"/>
        <end position="324"/>
    </location>
</feature>
<dbReference type="Proteomes" id="UP000076842">
    <property type="component" value="Unassembled WGS sequence"/>
</dbReference>
<feature type="compositionally biased region" description="Basic and acidic residues" evidence="1">
    <location>
        <begin position="575"/>
        <end position="597"/>
    </location>
</feature>
<dbReference type="InParanoid" id="A0A165JXA3"/>
<sequence>MFARLRPRRQNSGLARLEPVVFDDPEDVAAMRSTGRSSEGRNFMGRLRGARVERDTPRASEDTVREMAPTLQSSHFIEDAPQQEQQRPGWRTRFRLPSVSRVQAMPPEPPDDVVPMTPVAGQPPGKPLVLRKSRKRFPLDDDEAYFPQGATAEDAEAMRYEAGPSGVPHSDRGSVADRPVSLQQSNREGSVQHSRRSSLRMVNDPPGPPAMVQFPGGEEDHPAAAEYPPISQIEPRFRRLSGGKLVKRRRANTLEGPEVIPAEQPTVRQVLPARELPPTTDAPRTRRRLWSGGFRRRSGTGPEPMADAPPPVPPHDEPAQQRFSFEQEHPMIATQLVQSPVQSRTASRAPSVAERHVSLVQTGSREPSIADRRVSLQRSTASREPSLAERRVSLPHSGSRAPSMTDRRVSDPRSATSGGTRSRRQSDVPFPTQAEDPGYPAEMYHDQTVFREGSSIAPTMERGAPSLHEQRNLHKKVLTRRSARRSTPSGATRDEGASARGSEGGRSGSQRGSAGRGSGEHNGGGHAPTIHSPEETPGGERADPFQRHEGLDDPEADTTIGRRRGVLRFLPTFGRTREEMESPIEERAESDYGRAQERMAQGEQDVRNRRPSILGRMLRRKSTEGPSVAEGSVAGGGSEADGRSQQGTRGRRSSLLRTFTRRVEDGPTEVIGESPQVLSETGSQQGSRGRKSSLLGLFRRSSREEPLEEQPAWDTVQDEGSRTGTQRSRSSRRRRGSLLSRFRRDRMEEPEGSVVAEQPEFHDEGGQHYEEAGPHEYGGDGGGEGETHLHMHLHVPENVHVEVEPEHQAHVLEEAHADEPQWPEHAVVADAPAAPEPEGVPVIARSVRSVPPELPAEGAAAQEPLYYQVPPLDPSAPVVDATTFGMAAPGTRVKKEALFDGALVLYIDEEAKVDVGKLTPDGQVIFDNPVPEGWKIDAIITFPAGLALNPA</sequence>
<protein>
    <submittedName>
        <fullName evidence="2">Uncharacterized protein</fullName>
    </submittedName>
</protein>
<feature type="compositionally biased region" description="Basic and acidic residues" evidence="1">
    <location>
        <begin position="532"/>
        <end position="551"/>
    </location>
</feature>
<feature type="region of interest" description="Disordered" evidence="1">
    <location>
        <begin position="161"/>
        <end position="222"/>
    </location>
</feature>
<feature type="compositionally biased region" description="Polar residues" evidence="1">
    <location>
        <begin position="181"/>
        <end position="192"/>
    </location>
</feature>
<reference evidence="2 3" key="1">
    <citation type="journal article" date="2016" name="Mol. Biol. Evol.">
        <title>Comparative Genomics of Early-Diverging Mushroom-Forming Fungi Provides Insights into the Origins of Lignocellulose Decay Capabilities.</title>
        <authorList>
            <person name="Nagy L.G."/>
            <person name="Riley R."/>
            <person name="Tritt A."/>
            <person name="Adam C."/>
            <person name="Daum C."/>
            <person name="Floudas D."/>
            <person name="Sun H."/>
            <person name="Yadav J.S."/>
            <person name="Pangilinan J."/>
            <person name="Larsson K.H."/>
            <person name="Matsuura K."/>
            <person name="Barry K."/>
            <person name="Labutti K."/>
            <person name="Kuo R."/>
            <person name="Ohm R.A."/>
            <person name="Bhattacharya S.S."/>
            <person name="Shirouzu T."/>
            <person name="Yoshinaga Y."/>
            <person name="Martin F.M."/>
            <person name="Grigoriev I.V."/>
            <person name="Hibbett D.S."/>
        </authorList>
    </citation>
    <scope>NUCLEOTIDE SEQUENCE [LARGE SCALE GENOMIC DNA]</scope>
    <source>
        <strain evidence="2 3">HHB12733</strain>
    </source>
</reference>
<feature type="compositionally biased region" description="Polar residues" evidence="1">
    <location>
        <begin position="337"/>
        <end position="348"/>
    </location>
</feature>